<keyword evidence="3" id="KW-1185">Reference proteome</keyword>
<protein>
    <submittedName>
        <fullName evidence="2">Heme iron utilization protein</fullName>
    </submittedName>
</protein>
<evidence type="ECO:0000259" key="1">
    <source>
        <dbReference type="Pfam" id="PF10615"/>
    </source>
</evidence>
<dbReference type="PANTHER" id="PTHR37783">
    <property type="entry name" value="MEMBRANE PROTEIN, PUTATIVE (AFU_ORTHOLOGUE AFUA_1G04315)-RELATED"/>
    <property type="match status" value="1"/>
</dbReference>
<accession>A0A0M2PW18</accession>
<dbReference type="OrthoDB" id="9814594at2"/>
<dbReference type="STRING" id="317619.GCA_000332315_02449"/>
<dbReference type="AlphaFoldDB" id="A0A0M2PW18"/>
<sequence length="91" mass="10066">MTNSFPPAVSDRICRHMNQDHSDAVARYAQTFGQIPDATAATMLSIDADGMNLQVQVGEVSQPLRIPFDHTLVDAKDAHQTLVAMLQQMER</sequence>
<evidence type="ECO:0000313" key="3">
    <source>
        <dbReference type="Proteomes" id="UP000034681"/>
    </source>
</evidence>
<dbReference type="Proteomes" id="UP000034681">
    <property type="component" value="Unassembled WGS sequence"/>
</dbReference>
<dbReference type="InterPro" id="IPR037119">
    <property type="entry name" value="Haem_oxidase_HugZ-like_sf"/>
</dbReference>
<feature type="domain" description="DUF2470" evidence="1">
    <location>
        <begin position="10"/>
        <end position="85"/>
    </location>
</feature>
<reference evidence="2" key="1">
    <citation type="submission" date="2012-04" db="EMBL/GenBank/DDBJ databases">
        <authorList>
            <person name="Borisov I.G."/>
            <person name="Ivanikova N.V."/>
            <person name="Pinevich A.V."/>
        </authorList>
    </citation>
    <scope>NUCLEOTIDE SEQUENCE</scope>
    <source>
        <strain evidence="2">CALU 1027</strain>
    </source>
</reference>
<dbReference type="EMBL" id="AJTX02000006">
    <property type="protein sequence ID" value="KKI99292.1"/>
    <property type="molecule type" value="Genomic_DNA"/>
</dbReference>
<dbReference type="InterPro" id="IPR019595">
    <property type="entry name" value="DUF2470"/>
</dbReference>
<dbReference type="SUPFAM" id="SSF50475">
    <property type="entry name" value="FMN-binding split barrel"/>
    <property type="match status" value="1"/>
</dbReference>
<dbReference type="eggNOG" id="ENOG50331UT">
    <property type="taxonomic scope" value="Bacteria"/>
</dbReference>
<proteinExistence type="predicted"/>
<gene>
    <name evidence="2" type="ORF">PROH_16335</name>
</gene>
<dbReference type="Pfam" id="PF10615">
    <property type="entry name" value="DUF2470"/>
    <property type="match status" value="1"/>
</dbReference>
<comment type="caution">
    <text evidence="2">The sequence shown here is derived from an EMBL/GenBank/DDBJ whole genome shotgun (WGS) entry which is preliminary data.</text>
</comment>
<organism evidence="2 3">
    <name type="scientific">Prochlorothrix hollandica PCC 9006 = CALU 1027</name>
    <dbReference type="NCBI Taxonomy" id="317619"/>
    <lineage>
        <taxon>Bacteria</taxon>
        <taxon>Bacillati</taxon>
        <taxon>Cyanobacteriota</taxon>
        <taxon>Cyanophyceae</taxon>
        <taxon>Prochlorotrichales</taxon>
        <taxon>Prochlorotrichaceae</taxon>
        <taxon>Prochlorothrix</taxon>
    </lineage>
</organism>
<name>A0A0M2PW18_PROHO</name>
<dbReference type="Gene3D" id="3.20.180.10">
    <property type="entry name" value="PNP-oxidase-like"/>
    <property type="match status" value="1"/>
</dbReference>
<evidence type="ECO:0000313" key="2">
    <source>
        <dbReference type="EMBL" id="KKI99292.1"/>
    </source>
</evidence>
<dbReference type="PANTHER" id="PTHR37783:SF1">
    <property type="entry name" value="MEMBRANE PROTEIN, PUTATIVE (AFU_ORTHOLOGUE AFUA_1G04315)-RELATED"/>
    <property type="match status" value="1"/>
</dbReference>
<dbReference type="RefSeq" id="WP_017712818.1">
    <property type="nucleotide sequence ID" value="NZ_KB235937.1"/>
</dbReference>